<sequence length="138" mass="14629">MSIPRSSKGLLMLCSRTPVRSLQPPTDVSAVDADVTYTLVHTGEDPDVFPELARRHAGLGLCGPGWSVLAAHGSRWSWSIGLDAHGAAFGAPPPVAQAVAVRVLADHAIRIEGWDPPDPDARAYVALTWAADAEREVS</sequence>
<accession>A0A6J4HKD8</accession>
<organism evidence="1">
    <name type="scientific">uncultured Actinomycetospora sp</name>
    <dbReference type="NCBI Taxonomy" id="1135996"/>
    <lineage>
        <taxon>Bacteria</taxon>
        <taxon>Bacillati</taxon>
        <taxon>Actinomycetota</taxon>
        <taxon>Actinomycetes</taxon>
        <taxon>Pseudonocardiales</taxon>
        <taxon>Pseudonocardiaceae</taxon>
        <taxon>Actinomycetospora</taxon>
        <taxon>environmental samples</taxon>
    </lineage>
</organism>
<name>A0A6J4HKD8_9PSEU</name>
<dbReference type="EMBL" id="CADCTH010000110">
    <property type="protein sequence ID" value="CAA9226231.1"/>
    <property type="molecule type" value="Genomic_DNA"/>
</dbReference>
<reference evidence="1" key="1">
    <citation type="submission" date="2020-02" db="EMBL/GenBank/DDBJ databases">
        <authorList>
            <person name="Meier V. D."/>
        </authorList>
    </citation>
    <scope>NUCLEOTIDE SEQUENCE</scope>
    <source>
        <strain evidence="1">AVDCRST_MAG54</strain>
    </source>
</reference>
<proteinExistence type="predicted"/>
<protein>
    <submittedName>
        <fullName evidence="1">Uncharacterized protein</fullName>
    </submittedName>
</protein>
<evidence type="ECO:0000313" key="1">
    <source>
        <dbReference type="EMBL" id="CAA9226231.1"/>
    </source>
</evidence>
<gene>
    <name evidence="1" type="ORF">AVDCRST_MAG54-804</name>
</gene>
<dbReference type="AlphaFoldDB" id="A0A6J4HKD8"/>